<proteinExistence type="predicted"/>
<reference evidence="1 2" key="1">
    <citation type="submission" date="2023-07" db="EMBL/GenBank/DDBJ databases">
        <title>Sequencing the genomes of 1000 actinobacteria strains.</title>
        <authorList>
            <person name="Klenk H.-P."/>
        </authorList>
    </citation>
    <scope>NUCLEOTIDE SEQUENCE [LARGE SCALE GENOMIC DNA]</scope>
    <source>
        <strain evidence="1 2">DSM 41600</strain>
    </source>
</reference>
<organism evidence="1 2">
    <name type="scientific">Streptomyces demainii</name>
    <dbReference type="NCBI Taxonomy" id="588122"/>
    <lineage>
        <taxon>Bacteria</taxon>
        <taxon>Bacillati</taxon>
        <taxon>Actinomycetota</taxon>
        <taxon>Actinomycetes</taxon>
        <taxon>Kitasatosporales</taxon>
        <taxon>Streptomycetaceae</taxon>
        <taxon>Streptomyces</taxon>
    </lineage>
</organism>
<accession>A0ABT9KKD5</accession>
<comment type="caution">
    <text evidence="1">The sequence shown here is derived from an EMBL/GenBank/DDBJ whole genome shotgun (WGS) entry which is preliminary data.</text>
</comment>
<evidence type="ECO:0000313" key="1">
    <source>
        <dbReference type="EMBL" id="MDP9607941.1"/>
    </source>
</evidence>
<dbReference type="EMBL" id="JAURUE010000001">
    <property type="protein sequence ID" value="MDP9607941.1"/>
    <property type="molecule type" value="Genomic_DNA"/>
</dbReference>
<sequence length="132" mass="14480">MDALSPQGALLAQCISRLPERSLPRHAWAAELLVEQLWACADEGPEDHLREVLSPLIWTNGVNVRRVRSEVWGLARSGLLVPVGVGAEARFKVAEGHESRYDFLPLRNRAVDFAVGQLTARLLALSNTANAC</sequence>
<dbReference type="Proteomes" id="UP001234880">
    <property type="component" value="Unassembled WGS sequence"/>
</dbReference>
<gene>
    <name evidence="1" type="ORF">JOF35_000218</name>
</gene>
<name>A0ABT9KKD5_9ACTN</name>
<dbReference type="RefSeq" id="WP_143712359.1">
    <property type="nucleotide sequence ID" value="NZ_JAURUE010000001.1"/>
</dbReference>
<evidence type="ECO:0000313" key="2">
    <source>
        <dbReference type="Proteomes" id="UP001234880"/>
    </source>
</evidence>
<keyword evidence="2" id="KW-1185">Reference proteome</keyword>
<protein>
    <submittedName>
        <fullName evidence="1">Uncharacterized protein</fullName>
    </submittedName>
</protein>